<keyword evidence="3" id="KW-1185">Reference proteome</keyword>
<accession>A0ABY2G7S8</accession>
<proteinExistence type="predicted"/>
<evidence type="ECO:0000259" key="1">
    <source>
        <dbReference type="Pfam" id="PF01381"/>
    </source>
</evidence>
<dbReference type="Proteomes" id="UP000294930">
    <property type="component" value="Unassembled WGS sequence"/>
</dbReference>
<comment type="caution">
    <text evidence="2">The sequence shown here is derived from an EMBL/GenBank/DDBJ whole genome shotgun (WGS) entry which is preliminary data.</text>
</comment>
<dbReference type="SUPFAM" id="SSF47413">
    <property type="entry name" value="lambda repressor-like DNA-binding domains"/>
    <property type="match status" value="1"/>
</dbReference>
<dbReference type="InterPro" id="IPR001387">
    <property type="entry name" value="Cro/C1-type_HTH"/>
</dbReference>
<reference evidence="2 3" key="1">
    <citation type="submission" date="2019-03" db="EMBL/GenBank/DDBJ databases">
        <title>Genomic Encyclopedia of Type Strains, Phase III (KMG-III): the genomes of soil and plant-associated and newly described type strains.</title>
        <authorList>
            <person name="Whitman W."/>
        </authorList>
    </citation>
    <scope>NUCLEOTIDE SEQUENCE [LARGE SCALE GENOMIC DNA]</scope>
    <source>
        <strain evidence="2 3">CGMCC 1.10957</strain>
    </source>
</reference>
<name>A0ABY2G7S8_9FLAO</name>
<feature type="domain" description="HTH cro/C1-type" evidence="1">
    <location>
        <begin position="37"/>
        <end position="89"/>
    </location>
</feature>
<sequence length="143" mass="16296">MNKSAQENFDFIDDILEEISPVEMKKIEQRMLNAEKIRKAMDAKGWNNTKLLEALNMKSLSIITKWLSGTHNFTQDTLVEIGEVLGINFFEPAEQGITIEFSFPVLKNKTSGFDSYSSLDYILNANQINLSNSFNNNCTEYQA</sequence>
<organism evidence="2 3">
    <name type="scientific">Meridianimaribacter flavus</name>
    <dbReference type="NCBI Taxonomy" id="571115"/>
    <lineage>
        <taxon>Bacteria</taxon>
        <taxon>Pseudomonadati</taxon>
        <taxon>Bacteroidota</taxon>
        <taxon>Flavobacteriia</taxon>
        <taxon>Flavobacteriales</taxon>
        <taxon>Flavobacteriaceae</taxon>
        <taxon>Meridianimaribacter</taxon>
    </lineage>
</organism>
<dbReference type="InterPro" id="IPR010982">
    <property type="entry name" value="Lambda_DNA-bd_dom_sf"/>
</dbReference>
<dbReference type="Gene3D" id="1.10.260.40">
    <property type="entry name" value="lambda repressor-like DNA-binding domains"/>
    <property type="match status" value="1"/>
</dbReference>
<dbReference type="RefSeq" id="WP_134198895.1">
    <property type="nucleotide sequence ID" value="NZ_SOQZ01000002.1"/>
</dbReference>
<dbReference type="EMBL" id="SOQZ01000002">
    <property type="protein sequence ID" value="TDY12245.1"/>
    <property type="molecule type" value="Genomic_DNA"/>
</dbReference>
<gene>
    <name evidence="2" type="ORF">A8975_1008</name>
</gene>
<dbReference type="Pfam" id="PF01381">
    <property type="entry name" value="HTH_3"/>
    <property type="match status" value="1"/>
</dbReference>
<protein>
    <submittedName>
        <fullName evidence="2">Helix-turn-helix protein</fullName>
    </submittedName>
</protein>
<evidence type="ECO:0000313" key="2">
    <source>
        <dbReference type="EMBL" id="TDY12245.1"/>
    </source>
</evidence>
<evidence type="ECO:0000313" key="3">
    <source>
        <dbReference type="Proteomes" id="UP000294930"/>
    </source>
</evidence>